<dbReference type="Proteomes" id="UP001589670">
    <property type="component" value="Unassembled WGS sequence"/>
</dbReference>
<protein>
    <submittedName>
        <fullName evidence="2">SapC family protein</fullName>
    </submittedName>
</protein>
<dbReference type="RefSeq" id="WP_377069612.1">
    <property type="nucleotide sequence ID" value="NZ_JBHMEC010000015.1"/>
</dbReference>
<evidence type="ECO:0000313" key="2">
    <source>
        <dbReference type="EMBL" id="MFB9150069.1"/>
    </source>
</evidence>
<evidence type="ECO:0000313" key="3">
    <source>
        <dbReference type="Proteomes" id="UP001589670"/>
    </source>
</evidence>
<dbReference type="EMBL" id="JBHMEC010000015">
    <property type="protein sequence ID" value="MFB9150069.1"/>
    <property type="molecule type" value="Genomic_DNA"/>
</dbReference>
<name>A0ABV5I196_9RHOB</name>
<proteinExistence type="predicted"/>
<reference evidence="2 3" key="1">
    <citation type="submission" date="2024-09" db="EMBL/GenBank/DDBJ databases">
        <authorList>
            <person name="Sun Q."/>
            <person name="Mori K."/>
        </authorList>
    </citation>
    <scope>NUCLEOTIDE SEQUENCE [LARGE SCALE GENOMIC DNA]</scope>
    <source>
        <strain evidence="2 3">CECT 9424</strain>
    </source>
</reference>
<organism evidence="2 3">
    <name type="scientific">Roseovarius ramblicola</name>
    <dbReference type="NCBI Taxonomy" id="2022336"/>
    <lineage>
        <taxon>Bacteria</taxon>
        <taxon>Pseudomonadati</taxon>
        <taxon>Pseudomonadota</taxon>
        <taxon>Alphaproteobacteria</taxon>
        <taxon>Rhodobacterales</taxon>
        <taxon>Roseobacteraceae</taxon>
        <taxon>Roseovarius</taxon>
    </lineage>
</organism>
<keyword evidence="3" id="KW-1185">Reference proteome</keyword>
<gene>
    <name evidence="2" type="ORF">ACFFU4_09950</name>
</gene>
<accession>A0ABV5I196</accession>
<feature type="region of interest" description="Disordered" evidence="1">
    <location>
        <begin position="239"/>
        <end position="275"/>
    </location>
</feature>
<feature type="compositionally biased region" description="Basic and acidic residues" evidence="1">
    <location>
        <begin position="265"/>
        <end position="275"/>
    </location>
</feature>
<evidence type="ECO:0000256" key="1">
    <source>
        <dbReference type="SAM" id="MobiDB-lite"/>
    </source>
</evidence>
<sequence>MNAVTQTGQVPVSHERHGGRCWRRFTSYAFARSLHCVPVVLAELDPAAASFPVVFAEDAQGMMPVALLHLRRDADTPFVAGDGSWRGTYVPSALRAHPFSASATGAGDEMALLVDEGSGLVTDDPHDEPFFAEDGTPSEPLGQVIAFFRTRALSERDTRTACAALGEAGLLAPLRPLPGMDDMSAQGLFAVDPEKLQALPDSALPGLWHEGALRLAQAHRLSLHHASWMARALSAAPGATAPAAPAPAPDAPGSRLSDFLSAVADARDRDNGEQG</sequence>
<dbReference type="InterPro" id="IPR010836">
    <property type="entry name" value="SapC"/>
</dbReference>
<dbReference type="Pfam" id="PF07277">
    <property type="entry name" value="SapC"/>
    <property type="match status" value="1"/>
</dbReference>
<comment type="caution">
    <text evidence="2">The sequence shown here is derived from an EMBL/GenBank/DDBJ whole genome shotgun (WGS) entry which is preliminary data.</text>
</comment>